<feature type="signal peptide" evidence="1">
    <location>
        <begin position="1"/>
        <end position="18"/>
    </location>
</feature>
<sequence>MLRLACLVVACFLPSACCLDDAAALMQQQAAVRGEDDAPPQLHRGYQYGVHSEAADFMHALREGDTQVDKVIQNISETILHVPKYIPIGGKYFKLRMPRACVWPFIWYCK</sequence>
<feature type="chain" id="PRO_5031110220" evidence="1">
    <location>
        <begin position="19"/>
        <end position="110"/>
    </location>
</feature>
<protein>
    <submittedName>
        <fullName evidence="2">Uncharacterized protein</fullName>
    </submittedName>
</protein>
<dbReference type="EMBL" id="HBGQ01014496">
    <property type="protein sequence ID" value="CAD9378829.1"/>
    <property type="molecule type" value="Transcribed_RNA"/>
</dbReference>
<reference evidence="2" key="1">
    <citation type="submission" date="2021-01" db="EMBL/GenBank/DDBJ databases">
        <authorList>
            <person name="Corre E."/>
            <person name="Pelletier E."/>
            <person name="Niang G."/>
            <person name="Scheremetjew M."/>
            <person name="Finn R."/>
            <person name="Kale V."/>
            <person name="Holt S."/>
            <person name="Cochrane G."/>
            <person name="Meng A."/>
            <person name="Brown T."/>
            <person name="Cohen L."/>
        </authorList>
    </citation>
    <scope>NUCLEOTIDE SEQUENCE</scope>
    <source>
        <strain evidence="2">CCMP2222</strain>
    </source>
</reference>
<dbReference type="AlphaFoldDB" id="A0A7S2AVP5"/>
<gene>
    <name evidence="2" type="ORF">AAND1436_LOCUS7185</name>
</gene>
<name>A0A7S2AVP5_9DINO</name>
<evidence type="ECO:0000313" key="2">
    <source>
        <dbReference type="EMBL" id="CAD9378829.1"/>
    </source>
</evidence>
<keyword evidence="1" id="KW-0732">Signal</keyword>
<accession>A0A7S2AVP5</accession>
<organism evidence="2">
    <name type="scientific">Alexandrium andersonii</name>
    <dbReference type="NCBI Taxonomy" id="327968"/>
    <lineage>
        <taxon>Eukaryota</taxon>
        <taxon>Sar</taxon>
        <taxon>Alveolata</taxon>
        <taxon>Dinophyceae</taxon>
        <taxon>Gonyaulacales</taxon>
        <taxon>Pyrocystaceae</taxon>
        <taxon>Alexandrium</taxon>
    </lineage>
</organism>
<proteinExistence type="predicted"/>
<evidence type="ECO:0000256" key="1">
    <source>
        <dbReference type="SAM" id="SignalP"/>
    </source>
</evidence>